<dbReference type="AlphaFoldDB" id="A0A2P1PQL9"/>
<keyword evidence="2" id="KW-1185">Reference proteome</keyword>
<dbReference type="KEGG" id="xba:C7S18_08040"/>
<evidence type="ECO:0000313" key="2">
    <source>
        <dbReference type="Proteomes" id="UP000241074"/>
    </source>
</evidence>
<proteinExistence type="predicted"/>
<organism evidence="1 2">
    <name type="scientific">Ahniella affigens</name>
    <dbReference type="NCBI Taxonomy" id="2021234"/>
    <lineage>
        <taxon>Bacteria</taxon>
        <taxon>Pseudomonadati</taxon>
        <taxon>Pseudomonadota</taxon>
        <taxon>Gammaproteobacteria</taxon>
        <taxon>Lysobacterales</taxon>
        <taxon>Rhodanobacteraceae</taxon>
        <taxon>Ahniella</taxon>
    </lineage>
</organism>
<name>A0A2P1PQL9_9GAMM</name>
<dbReference type="EMBL" id="CP027860">
    <property type="protein sequence ID" value="AVP97146.1"/>
    <property type="molecule type" value="Genomic_DNA"/>
</dbReference>
<dbReference type="Proteomes" id="UP000241074">
    <property type="component" value="Chromosome"/>
</dbReference>
<reference evidence="1 2" key="1">
    <citation type="submission" date="2018-03" db="EMBL/GenBank/DDBJ databases">
        <title>Ahniella affigens gen. nov., sp. nov., a gammaproteobacterium isolated from sandy soil near a stream.</title>
        <authorList>
            <person name="Ko Y."/>
            <person name="Kim J.-H."/>
        </authorList>
    </citation>
    <scope>NUCLEOTIDE SEQUENCE [LARGE SCALE GENOMIC DNA]</scope>
    <source>
        <strain evidence="1 2">D13</strain>
    </source>
</reference>
<accession>A0A2P1PQL9</accession>
<evidence type="ECO:0000313" key="1">
    <source>
        <dbReference type="EMBL" id="AVP97146.1"/>
    </source>
</evidence>
<protein>
    <submittedName>
        <fullName evidence="1">Uncharacterized protein</fullName>
    </submittedName>
</protein>
<sequence>MGAWRLSGKREFGDRVAPLRGLSARFAAPDRQYFDDWDSMALQIASAFGALQSRVLDMAQAANRGSN</sequence>
<gene>
    <name evidence="1" type="ORF">C7S18_08040</name>
</gene>
<reference evidence="1 2" key="2">
    <citation type="submission" date="2018-03" db="EMBL/GenBank/DDBJ databases">
        <authorList>
            <person name="Keele B.F."/>
        </authorList>
    </citation>
    <scope>NUCLEOTIDE SEQUENCE [LARGE SCALE GENOMIC DNA]</scope>
    <source>
        <strain evidence="1 2">D13</strain>
    </source>
</reference>